<accession>A0ABQ1SGV8</accession>
<keyword evidence="2" id="KW-1185">Reference proteome</keyword>
<evidence type="ECO:0000313" key="1">
    <source>
        <dbReference type="EMBL" id="GGE34394.1"/>
    </source>
</evidence>
<gene>
    <name evidence="1" type="ORF">GCM10010832_13230</name>
</gene>
<name>A0ABQ1SGV8_9FLAO</name>
<dbReference type="EMBL" id="BMGM01000005">
    <property type="protein sequence ID" value="GGE34394.1"/>
    <property type="molecule type" value="Genomic_DNA"/>
</dbReference>
<dbReference type="RefSeq" id="WP_188458320.1">
    <property type="nucleotide sequence ID" value="NZ_BMGM01000005.1"/>
</dbReference>
<comment type="caution">
    <text evidence="1">The sequence shown here is derived from an EMBL/GenBank/DDBJ whole genome shotgun (WGS) entry which is preliminary data.</text>
</comment>
<evidence type="ECO:0008006" key="3">
    <source>
        <dbReference type="Google" id="ProtNLM"/>
    </source>
</evidence>
<protein>
    <recommendedName>
        <fullName evidence="3">tRNA modification GTPase</fullName>
    </recommendedName>
</protein>
<dbReference type="Proteomes" id="UP000599179">
    <property type="component" value="Unassembled WGS sequence"/>
</dbReference>
<evidence type="ECO:0000313" key="2">
    <source>
        <dbReference type="Proteomes" id="UP000599179"/>
    </source>
</evidence>
<reference evidence="2" key="1">
    <citation type="journal article" date="2019" name="Int. J. Syst. Evol. Microbiol.">
        <title>The Global Catalogue of Microorganisms (GCM) 10K type strain sequencing project: providing services to taxonomists for standard genome sequencing and annotation.</title>
        <authorList>
            <consortium name="The Broad Institute Genomics Platform"/>
            <consortium name="The Broad Institute Genome Sequencing Center for Infectious Disease"/>
            <person name="Wu L."/>
            <person name="Ma J."/>
        </authorList>
    </citation>
    <scope>NUCLEOTIDE SEQUENCE [LARGE SCALE GENOMIC DNA]</scope>
    <source>
        <strain evidence="2">CGMCC 1.12931</strain>
    </source>
</reference>
<sequence length="402" mass="47437">MKKANYYFILFSFFVLHLNAQLYFQEGYFIDNDNNKVECLIKNMDWSKNPDSFGYKMAKDSIVQTKEIREVSEFLVYGTDQYYKRHTLEENLVDLGGKLIKRKGQLVFLKVLFESKSNLYAYKQISDFFFYGNNKSITLLKYTEKVKNTKNIQGREYQKQLYGDLFCEDFDIKRYAEIKYDEDKLTDFFQDYSSCVDEDFVNFYENKTVTKMDFKITLGGLYLPPFETKFTYNSYNQQVLIVKNKFENLVTYSIGIETEFTRTNDRDKWRVFFAPNFQKLKASKTDALYPSRDSSFDASALELPIGIRRYFKINKDHQFFVSTAYAFNAALKKDFDSNYRGIKLQDQNSINKHSVIVGVGGTYKEKYSFSINYYIIKRHTIDNIVELNADGTISFIAAYTLF</sequence>
<proteinExistence type="predicted"/>
<organism evidence="1 2">
    <name type="scientific">Psychroflexus planctonicus</name>
    <dbReference type="NCBI Taxonomy" id="1526575"/>
    <lineage>
        <taxon>Bacteria</taxon>
        <taxon>Pseudomonadati</taxon>
        <taxon>Bacteroidota</taxon>
        <taxon>Flavobacteriia</taxon>
        <taxon>Flavobacteriales</taxon>
        <taxon>Flavobacteriaceae</taxon>
        <taxon>Psychroflexus</taxon>
    </lineage>
</organism>